<evidence type="ECO:0000259" key="1">
    <source>
        <dbReference type="Pfam" id="PF13358"/>
    </source>
</evidence>
<dbReference type="InterPro" id="IPR036397">
    <property type="entry name" value="RNaseH_sf"/>
</dbReference>
<dbReference type="NCBIfam" id="NF033545">
    <property type="entry name" value="transpos_IS630"/>
    <property type="match status" value="1"/>
</dbReference>
<dbReference type="InterPro" id="IPR012337">
    <property type="entry name" value="RNaseH-like_sf"/>
</dbReference>
<evidence type="ECO:0000313" key="2">
    <source>
        <dbReference type="EMBL" id="WXB08975.1"/>
    </source>
</evidence>
<gene>
    <name evidence="2" type="ORF">LVJ94_17280</name>
</gene>
<keyword evidence="3" id="KW-1185">Reference proteome</keyword>
<dbReference type="SUPFAM" id="SSF53098">
    <property type="entry name" value="Ribonuclease H-like"/>
    <property type="match status" value="1"/>
</dbReference>
<name>A0ABZ2LDW3_9BACT</name>
<dbReference type="RefSeq" id="WP_394838647.1">
    <property type="nucleotide sequence ID" value="NZ_CP089929.1"/>
</dbReference>
<dbReference type="EMBL" id="CP089983">
    <property type="protein sequence ID" value="WXB08975.1"/>
    <property type="molecule type" value="Genomic_DNA"/>
</dbReference>
<dbReference type="Pfam" id="PF13358">
    <property type="entry name" value="DDE_3"/>
    <property type="match status" value="1"/>
</dbReference>
<accession>A0ABZ2LDW3</accession>
<dbReference type="Proteomes" id="UP001374803">
    <property type="component" value="Chromosome"/>
</dbReference>
<protein>
    <submittedName>
        <fullName evidence="2">IS630 family transposase</fullName>
    </submittedName>
</protein>
<evidence type="ECO:0000313" key="3">
    <source>
        <dbReference type="Proteomes" id="UP001374803"/>
    </source>
</evidence>
<feature type="domain" description="Tc1-like transposase DDE" evidence="1">
    <location>
        <begin position="94"/>
        <end position="235"/>
    </location>
</feature>
<dbReference type="Gene3D" id="3.30.420.10">
    <property type="entry name" value="Ribonuclease H-like superfamily/Ribonuclease H"/>
    <property type="match status" value="1"/>
</dbReference>
<dbReference type="InterPro" id="IPR038717">
    <property type="entry name" value="Tc1-like_DDE_dom"/>
</dbReference>
<reference evidence="2" key="1">
    <citation type="submission" date="2021-12" db="EMBL/GenBank/DDBJ databases">
        <title>Discovery of the Pendulisporaceae a myxobacterial family with distinct sporulation behavior and unique specialized metabolism.</title>
        <authorList>
            <person name="Garcia R."/>
            <person name="Popoff A."/>
            <person name="Bader C.D."/>
            <person name="Loehr J."/>
            <person name="Walesch S."/>
            <person name="Walt C."/>
            <person name="Boldt J."/>
            <person name="Bunk B."/>
            <person name="Haeckl F.J.F.P.J."/>
            <person name="Gunesch A.P."/>
            <person name="Birkelbach J."/>
            <person name="Nuebel U."/>
            <person name="Pietschmann T."/>
            <person name="Bach T."/>
            <person name="Mueller R."/>
        </authorList>
    </citation>
    <scope>NUCLEOTIDE SEQUENCE</scope>
    <source>
        <strain evidence="2">MSr11367</strain>
    </source>
</reference>
<dbReference type="InterPro" id="IPR047655">
    <property type="entry name" value="Transpos_IS630-like"/>
</dbReference>
<sequence length="319" mass="35369">MARFALTSPSCFATRRKILAGAGPTWTRELLCLQMRGDGWATVAVCTMGRALARLGARLGLPKPVVLCPWPRDARAAVLQQIRALEGRASAQEPVLYSDEVDIHLNPKIGRDWMLPGHQRRIVTPGKNEKFYIAGALDVRTGKLHTTGAARKNTDLFCVLLWLLARSYGRHVRRIHLIVDNYGIHSARKTKRALEALGGRIVLHFLPPYCPDANRIERVWQDLHANVTRNHRCKTMRSSSTMPDNTSTTMPGDMPLVFRLLSGSQRDLVRGFCSLILAGSRRVTPNVGSRAHLAASSVKNCAMCTLYPGLLIMKCRCAG</sequence>
<organism evidence="2 3">
    <name type="scientific">Pendulispora rubella</name>
    <dbReference type="NCBI Taxonomy" id="2741070"/>
    <lineage>
        <taxon>Bacteria</taxon>
        <taxon>Pseudomonadati</taxon>
        <taxon>Myxococcota</taxon>
        <taxon>Myxococcia</taxon>
        <taxon>Myxococcales</taxon>
        <taxon>Sorangiineae</taxon>
        <taxon>Pendulisporaceae</taxon>
        <taxon>Pendulispora</taxon>
    </lineage>
</organism>
<proteinExistence type="predicted"/>